<proteinExistence type="predicted"/>
<evidence type="ECO:0008006" key="5">
    <source>
        <dbReference type="Google" id="ProtNLM"/>
    </source>
</evidence>
<dbReference type="InterPro" id="IPR045063">
    <property type="entry name" value="Dynamin_N"/>
</dbReference>
<dbReference type="OrthoDB" id="3598281at2759"/>
<dbReference type="AlphaFoldDB" id="A0A6A4I2N5"/>
<dbReference type="InterPro" id="IPR027417">
    <property type="entry name" value="P-loop_NTPase"/>
</dbReference>
<dbReference type="EMBL" id="ML769404">
    <property type="protein sequence ID" value="KAE9406072.1"/>
    <property type="molecule type" value="Genomic_DNA"/>
</dbReference>
<dbReference type="PANTHER" id="PTHR36681">
    <property type="entry name" value="NUCLEAR GTPASE, GERMINAL CENTER-ASSOCIATED, TANDEM DUPLICATE 3"/>
    <property type="match status" value="1"/>
</dbReference>
<accession>A0A6A4I2N5</accession>
<reference evidence="3" key="1">
    <citation type="journal article" date="2019" name="Environ. Microbiol.">
        <title>Fungal ecological strategies reflected in gene transcription - a case study of two litter decomposers.</title>
        <authorList>
            <person name="Barbi F."/>
            <person name="Kohler A."/>
            <person name="Barry K."/>
            <person name="Baskaran P."/>
            <person name="Daum C."/>
            <person name="Fauchery L."/>
            <person name="Ihrmark K."/>
            <person name="Kuo A."/>
            <person name="LaButti K."/>
            <person name="Lipzen A."/>
            <person name="Morin E."/>
            <person name="Grigoriev I.V."/>
            <person name="Henrissat B."/>
            <person name="Lindahl B."/>
            <person name="Martin F."/>
        </authorList>
    </citation>
    <scope>NUCLEOTIDE SEQUENCE</scope>
    <source>
        <strain evidence="3">JB14</strain>
    </source>
</reference>
<dbReference type="Gene3D" id="3.40.50.300">
    <property type="entry name" value="P-loop containing nucleotide triphosphate hydrolases"/>
    <property type="match status" value="1"/>
</dbReference>
<organism evidence="3 4">
    <name type="scientific">Gymnopus androsaceus JB14</name>
    <dbReference type="NCBI Taxonomy" id="1447944"/>
    <lineage>
        <taxon>Eukaryota</taxon>
        <taxon>Fungi</taxon>
        <taxon>Dikarya</taxon>
        <taxon>Basidiomycota</taxon>
        <taxon>Agaricomycotina</taxon>
        <taxon>Agaricomycetes</taxon>
        <taxon>Agaricomycetidae</taxon>
        <taxon>Agaricales</taxon>
        <taxon>Marasmiineae</taxon>
        <taxon>Omphalotaceae</taxon>
        <taxon>Gymnopus</taxon>
    </lineage>
</organism>
<feature type="domain" description="Dynamin N-terminal" evidence="1">
    <location>
        <begin position="55"/>
        <end position="292"/>
    </location>
</feature>
<evidence type="ECO:0000259" key="1">
    <source>
        <dbReference type="Pfam" id="PF00350"/>
    </source>
</evidence>
<evidence type="ECO:0000313" key="4">
    <source>
        <dbReference type="Proteomes" id="UP000799118"/>
    </source>
</evidence>
<keyword evidence="4" id="KW-1185">Reference proteome</keyword>
<gene>
    <name evidence="3" type="ORF">BT96DRAFT_987774</name>
</gene>
<dbReference type="Pfam" id="PF24564">
    <property type="entry name" value="DUF7605"/>
    <property type="match status" value="1"/>
</dbReference>
<evidence type="ECO:0000313" key="3">
    <source>
        <dbReference type="EMBL" id="KAE9406072.1"/>
    </source>
</evidence>
<dbReference type="Proteomes" id="UP000799118">
    <property type="component" value="Unassembled WGS sequence"/>
</dbReference>
<sequence length="838" mass="93272">MSPASQETIKLLLYYINRLQTEYKQAQLELSDDRAEHWDREVERIRERQNSPTLIAVCGAMGSGKSTLLNAILKNIVVPTCGLNACTSVVTKISYHEEPTIIGQIQFLSEAEWAEDVQKCQDELKDNQVSSMGDRPSLAAWDKIHAVYPNISRKDFCKMTLDSLLRIQFLSAVFSHFVHGCLGTMQTIISTTSEEFSTALTPYIDNVGTATSLGEAPLVPNSVVWPLVREVHIFCNAECLASGATLVDLPGVGDANAARSAVAKRYLQKCDRVWVVAPIIRAIDDQSAKDLLGEAFKSQLINGKLSYQSNQLITFIATKNDEISASEIIKKLGLKNDPELIKLENEIKEFQRKEKLENGIIAYNTAPPSEIAQNEASEFVVDLKNRIAETEQSSIVLNARLLNFQGFKNVLCAKKRAEYAKMMIKTSIQADLTEIDAENDSADNMCEHGAMDVSVFACSAMDYIRINNLTSDGAPLCFMSPDDTEIPQLQAWVHTVTQGSQKRQVELMITETRVFVQTVKAYCRDSVGGLTQAQKAALKQRWSTELGNEGIQSRLWDALNSVIQARIFAFKELAESQLNEVLSCAAETAASTVLEVYENAISRLHGNTYRAVIRHDGNFNTAKGIDLNDVLSSKLKKIIARPWGTFFQKQHFIGSLESHVVDAIEKIVLTISESEVTAASQVPLKNQAKEAIEEARVSIRRTISTVHDIVRKKQRDLTWSLAPEIQNMLKEVYQHASLVKGDGCTARQKTIMHDFIDAERERIFAALAELLIDGIANIATAVDVCLTDDCCNLARKVELNLAALWKPDQFIPENIRKALTNLERTAIETLEIIRELTA</sequence>
<dbReference type="SUPFAM" id="SSF52540">
    <property type="entry name" value="P-loop containing nucleoside triphosphate hydrolases"/>
    <property type="match status" value="1"/>
</dbReference>
<dbReference type="Pfam" id="PF00350">
    <property type="entry name" value="Dynamin_N"/>
    <property type="match status" value="1"/>
</dbReference>
<feature type="domain" description="DUF7605" evidence="2">
    <location>
        <begin position="602"/>
        <end position="759"/>
    </location>
</feature>
<evidence type="ECO:0000259" key="2">
    <source>
        <dbReference type="Pfam" id="PF24564"/>
    </source>
</evidence>
<dbReference type="PANTHER" id="PTHR36681:SF3">
    <property type="entry name" value="NUCLEAR GTPASE, GERMINAL CENTER-ASSOCIATED, TANDEM DUPLICATE 3"/>
    <property type="match status" value="1"/>
</dbReference>
<dbReference type="InterPro" id="IPR056024">
    <property type="entry name" value="DUF7605"/>
</dbReference>
<name>A0A6A4I2N5_9AGAR</name>
<protein>
    <recommendedName>
        <fullName evidence="5">G domain-containing protein</fullName>
    </recommendedName>
</protein>